<evidence type="ECO:0000256" key="4">
    <source>
        <dbReference type="ARBA" id="ARBA00022771"/>
    </source>
</evidence>
<dbReference type="EMBL" id="GDQN01002530">
    <property type="protein sequence ID" value="JAT88524.1"/>
    <property type="molecule type" value="Transcribed_RNA"/>
</dbReference>
<dbReference type="FunFam" id="3.30.160.60:FF:001119">
    <property type="entry name" value="zinc finger protein 408"/>
    <property type="match status" value="1"/>
</dbReference>
<feature type="domain" description="C2H2-type" evidence="9">
    <location>
        <begin position="512"/>
        <end position="539"/>
    </location>
</feature>
<feature type="domain" description="C2H2-type" evidence="9">
    <location>
        <begin position="479"/>
        <end position="506"/>
    </location>
</feature>
<evidence type="ECO:0000259" key="10">
    <source>
        <dbReference type="PROSITE" id="PS51915"/>
    </source>
</evidence>
<evidence type="ECO:0000259" key="9">
    <source>
        <dbReference type="PROSITE" id="PS50157"/>
    </source>
</evidence>
<dbReference type="FunFam" id="3.30.160.60:FF:000446">
    <property type="entry name" value="Zinc finger protein"/>
    <property type="match status" value="1"/>
</dbReference>
<dbReference type="FunFam" id="3.30.160.60:FF:000478">
    <property type="entry name" value="Zinc finger protein 133"/>
    <property type="match status" value="1"/>
</dbReference>
<dbReference type="Pfam" id="PF07776">
    <property type="entry name" value="zf-AD"/>
    <property type="match status" value="1"/>
</dbReference>
<dbReference type="PANTHER" id="PTHR23226:SF416">
    <property type="entry name" value="FI01424P"/>
    <property type="match status" value="1"/>
</dbReference>
<proteinExistence type="predicted"/>
<dbReference type="InterPro" id="IPR036236">
    <property type="entry name" value="Znf_C2H2_sf"/>
</dbReference>
<evidence type="ECO:0000256" key="3">
    <source>
        <dbReference type="ARBA" id="ARBA00022737"/>
    </source>
</evidence>
<feature type="domain" description="C2H2-type" evidence="9">
    <location>
        <begin position="596"/>
        <end position="623"/>
    </location>
</feature>
<feature type="domain" description="C2H2-type" evidence="9">
    <location>
        <begin position="401"/>
        <end position="429"/>
    </location>
</feature>
<reference evidence="11" key="1">
    <citation type="submission" date="2015-09" db="EMBL/GenBank/DDBJ databases">
        <title>De novo assembly of Pectinophora gossypiella (Pink Bollworm) gut transcriptome.</title>
        <authorList>
            <person name="Tassone E.E."/>
        </authorList>
    </citation>
    <scope>NUCLEOTIDE SEQUENCE</scope>
</reference>
<dbReference type="Gene3D" id="3.30.160.60">
    <property type="entry name" value="Classic Zinc Finger"/>
    <property type="match status" value="8"/>
</dbReference>
<dbReference type="FunFam" id="3.30.160.60:FF:001290">
    <property type="entry name" value="Zinc finger 45-like"/>
    <property type="match status" value="1"/>
</dbReference>
<protein>
    <recommendedName>
        <fullName evidence="12">Protein krueppel</fullName>
    </recommendedName>
</protein>
<dbReference type="PROSITE" id="PS50157">
    <property type="entry name" value="ZINC_FINGER_C2H2_2"/>
    <property type="match status" value="8"/>
</dbReference>
<dbReference type="PROSITE" id="PS00028">
    <property type="entry name" value="ZINC_FINGER_C2H2_1"/>
    <property type="match status" value="10"/>
</dbReference>
<dbReference type="GO" id="GO:0005634">
    <property type="term" value="C:nucleus"/>
    <property type="evidence" value="ECO:0007669"/>
    <property type="project" value="UniProtKB-SubCell"/>
</dbReference>
<evidence type="ECO:0000256" key="1">
    <source>
        <dbReference type="ARBA" id="ARBA00004123"/>
    </source>
</evidence>
<dbReference type="SUPFAM" id="SSF57667">
    <property type="entry name" value="beta-beta-alpha zinc fingers"/>
    <property type="match status" value="6"/>
</dbReference>
<feature type="binding site" evidence="8">
    <location>
        <position position="16"/>
    </location>
    <ligand>
        <name>Zn(2+)</name>
        <dbReference type="ChEBI" id="CHEBI:29105"/>
    </ligand>
</feature>
<feature type="domain" description="C2H2-type" evidence="9">
    <location>
        <begin position="540"/>
        <end position="567"/>
    </location>
</feature>
<keyword evidence="2 8" id="KW-0479">Metal-binding</keyword>
<evidence type="ECO:0000256" key="5">
    <source>
        <dbReference type="ARBA" id="ARBA00022833"/>
    </source>
</evidence>
<dbReference type="GO" id="GO:0000978">
    <property type="term" value="F:RNA polymerase II cis-regulatory region sequence-specific DNA binding"/>
    <property type="evidence" value="ECO:0007669"/>
    <property type="project" value="TreeGrafter"/>
</dbReference>
<organism evidence="11">
    <name type="scientific">Pectinophora gossypiella</name>
    <name type="common">Cotton pink bollworm</name>
    <name type="synonym">Depressaria gossypiella</name>
    <dbReference type="NCBI Taxonomy" id="13191"/>
    <lineage>
        <taxon>Eukaryota</taxon>
        <taxon>Metazoa</taxon>
        <taxon>Ecdysozoa</taxon>
        <taxon>Arthropoda</taxon>
        <taxon>Hexapoda</taxon>
        <taxon>Insecta</taxon>
        <taxon>Pterygota</taxon>
        <taxon>Neoptera</taxon>
        <taxon>Endopterygota</taxon>
        <taxon>Lepidoptera</taxon>
        <taxon>Glossata</taxon>
        <taxon>Ditrysia</taxon>
        <taxon>Gelechioidea</taxon>
        <taxon>Gelechiidae</taxon>
        <taxon>Apatetrinae</taxon>
        <taxon>Pectinophora</taxon>
    </lineage>
</organism>
<dbReference type="GO" id="GO:0008270">
    <property type="term" value="F:zinc ion binding"/>
    <property type="evidence" value="ECO:0007669"/>
    <property type="project" value="UniProtKB-UniRule"/>
</dbReference>
<keyword evidence="5 8" id="KW-0862">Zinc</keyword>
<dbReference type="PANTHER" id="PTHR23226">
    <property type="entry name" value="ZINC FINGER AND SCAN DOMAIN-CONTAINING"/>
    <property type="match status" value="1"/>
</dbReference>
<dbReference type="InterPro" id="IPR012934">
    <property type="entry name" value="Znf_AD"/>
</dbReference>
<feature type="domain" description="C2H2-type" evidence="9">
    <location>
        <begin position="624"/>
        <end position="651"/>
    </location>
</feature>
<keyword evidence="4 7" id="KW-0863">Zinc-finger</keyword>
<gene>
    <name evidence="11" type="ORF">g.4325</name>
</gene>
<feature type="domain" description="C2H2-type" evidence="9">
    <location>
        <begin position="568"/>
        <end position="595"/>
    </location>
</feature>
<feature type="domain" description="ZAD" evidence="10">
    <location>
        <begin position="14"/>
        <end position="89"/>
    </location>
</feature>
<dbReference type="SMART" id="SM00868">
    <property type="entry name" value="zf-AD"/>
    <property type="match status" value="1"/>
</dbReference>
<dbReference type="GO" id="GO:0000981">
    <property type="term" value="F:DNA-binding transcription factor activity, RNA polymerase II-specific"/>
    <property type="evidence" value="ECO:0007669"/>
    <property type="project" value="TreeGrafter"/>
</dbReference>
<dbReference type="FunFam" id="3.30.160.60:FF:002455">
    <property type="entry name" value="FI03704p"/>
    <property type="match status" value="1"/>
</dbReference>
<feature type="binding site" evidence="8">
    <location>
        <position position="19"/>
    </location>
    <ligand>
        <name>Zn(2+)</name>
        <dbReference type="ChEBI" id="CHEBI:29105"/>
    </ligand>
</feature>
<feature type="binding site" evidence="8">
    <location>
        <position position="62"/>
    </location>
    <ligand>
        <name>Zn(2+)</name>
        <dbReference type="ChEBI" id="CHEBI:29105"/>
    </ligand>
</feature>
<evidence type="ECO:0000256" key="8">
    <source>
        <dbReference type="PROSITE-ProRule" id="PRU01263"/>
    </source>
</evidence>
<dbReference type="Gene3D" id="3.40.1800.20">
    <property type="match status" value="1"/>
</dbReference>
<dbReference type="AlphaFoldDB" id="A0A1E1WNE7"/>
<dbReference type="OrthoDB" id="8117402at2759"/>
<feature type="binding site" evidence="8">
    <location>
        <position position="65"/>
    </location>
    <ligand>
        <name>Zn(2+)</name>
        <dbReference type="ChEBI" id="CHEBI:29105"/>
    </ligand>
</feature>
<dbReference type="InterPro" id="IPR013087">
    <property type="entry name" value="Znf_C2H2_type"/>
</dbReference>
<comment type="subcellular location">
    <subcellularLocation>
        <location evidence="1">Nucleus</location>
    </subcellularLocation>
</comment>
<dbReference type="SUPFAM" id="SSF57716">
    <property type="entry name" value="Glucocorticoid receptor-like (DNA-binding domain)"/>
    <property type="match status" value="1"/>
</dbReference>
<sequence length="676" mass="77696">MASSYKNTEIKIEEVCRTCLAKEIELHSVFDVYLGTITLDYVVGVITGVKIEQGDGLPSTICSDCKDKATKAYDFKQKSQETDNKLRGLFKKEKKEKKDFVVAEVPVYYQGDSLGVKTEQFVSEDHDDFMDSDFGLSNDVEECNDVEPVKKEKQENESNQFKTSFVSIDNSKSQDQKKKKCIKVEFEDSVSTYCPLCGTSYDGADNLTKHMWQYHAELMGPKKRGRPKKMMTSSILNKLTENGFKLKSIQVKTFDCVFCKEQFKTKEEVGIHLMKHKDTKVFCCIVCKKMYLKKKFFDEHACLKKDENGESKKEDPEDSNVLTEILLREILDPNCDMENMNFLQVCKICSGIYLSEEDLAFHNEAEHPEKSLRCNTCTKAFTSAKSASRHRSICRQVDRKHVCNVCGLKFAYEISLNKHILRHHEGQSVSVSFLESKPKEKSPDDGSQQYQCEVCHRCFPKKESLAKHAKTHMPVEKCFECDICKRKFSRKDNLRSHKRIHEPNREKPPNNCLCLYCGRGFSNSSNLIVHMRRHTGEKPYKCDFCGKGFPRSSDLQCHRRSHTGEKPCICRVCGKGFSRSNKLSRHMRVHTGQKPYKCTYCEKAFSQSNDLTLHIRRHTGDKPYICEVCGDRFIQGTALQNHRRVHGHFPPSAPDSTQQTQVQGITYTVQNITHTH</sequence>
<dbReference type="PROSITE" id="PS51915">
    <property type="entry name" value="ZAD"/>
    <property type="match status" value="1"/>
</dbReference>
<dbReference type="FunFam" id="3.30.160.60:FF:000512">
    <property type="entry name" value="zinc finger protein 197 isoform X1"/>
    <property type="match status" value="1"/>
</dbReference>
<evidence type="ECO:0008006" key="12">
    <source>
        <dbReference type="Google" id="ProtNLM"/>
    </source>
</evidence>
<dbReference type="Pfam" id="PF00096">
    <property type="entry name" value="zf-C2H2"/>
    <property type="match status" value="8"/>
</dbReference>
<name>A0A1E1WNE7_PECGO</name>
<evidence type="ECO:0000313" key="11">
    <source>
        <dbReference type="EMBL" id="JAT88524.1"/>
    </source>
</evidence>
<dbReference type="SMART" id="SM00355">
    <property type="entry name" value="ZnF_C2H2"/>
    <property type="match status" value="12"/>
</dbReference>
<evidence type="ECO:0000256" key="7">
    <source>
        <dbReference type="PROSITE-ProRule" id="PRU00042"/>
    </source>
</evidence>
<accession>A0A1E1WNE7</accession>
<evidence type="ECO:0000256" key="6">
    <source>
        <dbReference type="ARBA" id="ARBA00023242"/>
    </source>
</evidence>
<keyword evidence="6" id="KW-0539">Nucleus</keyword>
<evidence type="ECO:0000256" key="2">
    <source>
        <dbReference type="ARBA" id="ARBA00022723"/>
    </source>
</evidence>
<feature type="domain" description="C2H2-type" evidence="9">
    <location>
        <begin position="450"/>
        <end position="477"/>
    </location>
</feature>
<keyword evidence="3" id="KW-0677">Repeat</keyword>